<evidence type="ECO:0000256" key="2">
    <source>
        <dbReference type="ARBA" id="ARBA00022525"/>
    </source>
</evidence>
<comment type="subcellular location">
    <subcellularLocation>
        <location evidence="1">Secreted</location>
    </subcellularLocation>
</comment>
<dbReference type="SMART" id="SM00204">
    <property type="entry name" value="TGFB"/>
    <property type="match status" value="1"/>
</dbReference>
<gene>
    <name evidence="4" type="ORF">APAPVX9-157</name>
</gene>
<evidence type="ECO:0000259" key="3">
    <source>
        <dbReference type="PROSITE" id="PS51362"/>
    </source>
</evidence>
<dbReference type="Pfam" id="PF00019">
    <property type="entry name" value="TGF_beta"/>
    <property type="match status" value="1"/>
</dbReference>
<name>A0AAT9UQE9_9POXV</name>
<dbReference type="InterPro" id="IPR015615">
    <property type="entry name" value="TGF-beta-rel"/>
</dbReference>
<proteinExistence type="predicted"/>
<keyword evidence="2" id="KW-0964">Secreted</keyword>
<reference evidence="4" key="1">
    <citation type="submission" date="2023-04" db="EMBL/GenBank/DDBJ databases">
        <title>Genomic characterization of avipoxvirus isolates from Apapne (Himatione sanguinea).</title>
        <authorList>
            <person name="Butt S.L."/>
            <person name="Do Nascimento G.M."/>
        </authorList>
    </citation>
    <scope>NUCLEOTIDE SEQUENCE</scope>
    <source>
        <strain evidence="4">APAPVX9</strain>
    </source>
</reference>
<organism evidence="4">
    <name type="scientific">Apapanepox virus</name>
    <dbReference type="NCBI Taxonomy" id="3049969"/>
    <lineage>
        <taxon>Viruses</taxon>
        <taxon>Varidnaviria</taxon>
        <taxon>Bamfordvirae</taxon>
        <taxon>Nucleocytoviricota</taxon>
        <taxon>Pokkesviricetes</taxon>
        <taxon>Chitovirales</taxon>
        <taxon>Poxviridae</taxon>
        <taxon>Chordopoxvirinae</taxon>
        <taxon>Avipoxvirus</taxon>
    </lineage>
</organism>
<sequence>MIKMFMWLCMTILYCSVSSYEYTNSTDFLSDISERVKQHVINYKKYTRDTHQHVCSLNSLYIKFSDIGYNWIHEPEGIQFTYCHGTCVIGSYDESSVIYGMIVINHLNNNRIPLCCSPKGRKEDITISYYRGRNINRQTIRNFMPTHCGCG</sequence>
<protein>
    <submittedName>
        <fullName evidence="4">TGF-beta-like protein</fullName>
    </submittedName>
</protein>
<dbReference type="InterPro" id="IPR029034">
    <property type="entry name" value="Cystine-knot_cytokine"/>
</dbReference>
<evidence type="ECO:0000313" key="4">
    <source>
        <dbReference type="EMBL" id="WHV01603.1"/>
    </source>
</evidence>
<dbReference type="EMBL" id="OQ865377">
    <property type="protein sequence ID" value="WHV01603.1"/>
    <property type="molecule type" value="Genomic_DNA"/>
</dbReference>
<feature type="domain" description="TGF-beta family profile" evidence="3">
    <location>
        <begin position="35"/>
        <end position="151"/>
    </location>
</feature>
<dbReference type="PANTHER" id="PTHR11848">
    <property type="entry name" value="TGF-BETA FAMILY"/>
    <property type="match status" value="1"/>
</dbReference>
<dbReference type="GO" id="GO:0005615">
    <property type="term" value="C:extracellular space"/>
    <property type="evidence" value="ECO:0007669"/>
    <property type="project" value="TreeGrafter"/>
</dbReference>
<dbReference type="InterPro" id="IPR001839">
    <property type="entry name" value="TGF-b_C"/>
</dbReference>
<dbReference type="PROSITE" id="PS51362">
    <property type="entry name" value="TGF_BETA_2"/>
    <property type="match status" value="1"/>
</dbReference>
<dbReference type="SUPFAM" id="SSF57501">
    <property type="entry name" value="Cystine-knot cytokines"/>
    <property type="match status" value="1"/>
</dbReference>
<dbReference type="Gene3D" id="2.10.90.10">
    <property type="entry name" value="Cystine-knot cytokines"/>
    <property type="match status" value="1"/>
</dbReference>
<accession>A0AAT9UQE9</accession>
<dbReference type="GO" id="GO:0008083">
    <property type="term" value="F:growth factor activity"/>
    <property type="evidence" value="ECO:0007669"/>
    <property type="project" value="InterPro"/>
</dbReference>
<evidence type="ECO:0000256" key="1">
    <source>
        <dbReference type="ARBA" id="ARBA00004613"/>
    </source>
</evidence>
<dbReference type="GO" id="GO:0005125">
    <property type="term" value="F:cytokine activity"/>
    <property type="evidence" value="ECO:0007669"/>
    <property type="project" value="TreeGrafter"/>
</dbReference>